<dbReference type="Pfam" id="PF01381">
    <property type="entry name" value="HTH_3"/>
    <property type="match status" value="1"/>
</dbReference>
<dbReference type="CDD" id="cd00093">
    <property type="entry name" value="HTH_XRE"/>
    <property type="match status" value="1"/>
</dbReference>
<evidence type="ECO:0000259" key="1">
    <source>
        <dbReference type="PROSITE" id="PS50943"/>
    </source>
</evidence>
<dbReference type="AlphaFoldDB" id="A0A921FGR0"/>
<dbReference type="EMBL" id="DYXB01000045">
    <property type="protein sequence ID" value="HJF09742.1"/>
    <property type="molecule type" value="Genomic_DNA"/>
</dbReference>
<dbReference type="Gene3D" id="1.10.260.40">
    <property type="entry name" value="lambda repressor-like DNA-binding domains"/>
    <property type="match status" value="1"/>
</dbReference>
<feature type="domain" description="HTH cro/C1-type" evidence="1">
    <location>
        <begin position="5"/>
        <end position="59"/>
    </location>
</feature>
<sequence>MWKLVQKQLDKQSMSIYRLSKLTGILDNTLYSYSRGISEPSFANMVKIADALGVSLDEFRSDKSNG</sequence>
<dbReference type="Proteomes" id="UP000784793">
    <property type="component" value="Unassembled WGS sequence"/>
</dbReference>
<dbReference type="InterPro" id="IPR010982">
    <property type="entry name" value="Lambda_DNA-bd_dom_sf"/>
</dbReference>
<organism evidence="2 3">
    <name type="scientific">Lactobacillus crispatus</name>
    <dbReference type="NCBI Taxonomy" id="47770"/>
    <lineage>
        <taxon>Bacteria</taxon>
        <taxon>Bacillati</taxon>
        <taxon>Bacillota</taxon>
        <taxon>Bacilli</taxon>
        <taxon>Lactobacillales</taxon>
        <taxon>Lactobacillaceae</taxon>
        <taxon>Lactobacillus</taxon>
    </lineage>
</organism>
<name>A0A921FGR0_9LACO</name>
<dbReference type="PROSITE" id="PS50943">
    <property type="entry name" value="HTH_CROC1"/>
    <property type="match status" value="1"/>
</dbReference>
<evidence type="ECO:0000313" key="2">
    <source>
        <dbReference type="EMBL" id="HJF09742.1"/>
    </source>
</evidence>
<proteinExistence type="predicted"/>
<evidence type="ECO:0000313" key="3">
    <source>
        <dbReference type="Proteomes" id="UP000784793"/>
    </source>
</evidence>
<gene>
    <name evidence="2" type="ORF">K8V23_02935</name>
</gene>
<dbReference type="InterPro" id="IPR001387">
    <property type="entry name" value="Cro/C1-type_HTH"/>
</dbReference>
<dbReference type="GO" id="GO:0003677">
    <property type="term" value="F:DNA binding"/>
    <property type="evidence" value="ECO:0007669"/>
    <property type="project" value="InterPro"/>
</dbReference>
<reference evidence="2" key="2">
    <citation type="submission" date="2021-09" db="EMBL/GenBank/DDBJ databases">
        <authorList>
            <person name="Gilroy R."/>
        </authorList>
    </citation>
    <scope>NUCLEOTIDE SEQUENCE</scope>
    <source>
        <strain evidence="2">CHK194-22301</strain>
    </source>
</reference>
<protein>
    <submittedName>
        <fullName evidence="2">Helix-turn-helix domain-containing protein</fullName>
    </submittedName>
</protein>
<dbReference type="SUPFAM" id="SSF47413">
    <property type="entry name" value="lambda repressor-like DNA-binding domains"/>
    <property type="match status" value="1"/>
</dbReference>
<reference evidence="2" key="1">
    <citation type="journal article" date="2021" name="PeerJ">
        <title>Extensive microbial diversity within the chicken gut microbiome revealed by metagenomics and culture.</title>
        <authorList>
            <person name="Gilroy R."/>
            <person name="Ravi A."/>
            <person name="Getino M."/>
            <person name="Pursley I."/>
            <person name="Horton D.L."/>
            <person name="Alikhan N.F."/>
            <person name="Baker D."/>
            <person name="Gharbi K."/>
            <person name="Hall N."/>
            <person name="Watson M."/>
            <person name="Adriaenssens E.M."/>
            <person name="Foster-Nyarko E."/>
            <person name="Jarju S."/>
            <person name="Secka A."/>
            <person name="Antonio M."/>
            <person name="Oren A."/>
            <person name="Chaudhuri R.R."/>
            <person name="La Ragione R."/>
            <person name="Hildebrand F."/>
            <person name="Pallen M.J."/>
        </authorList>
    </citation>
    <scope>NUCLEOTIDE SEQUENCE</scope>
    <source>
        <strain evidence="2">CHK194-22301</strain>
    </source>
</reference>
<dbReference type="SMART" id="SM00530">
    <property type="entry name" value="HTH_XRE"/>
    <property type="match status" value="1"/>
</dbReference>
<accession>A0A921FGR0</accession>
<comment type="caution">
    <text evidence="2">The sequence shown here is derived from an EMBL/GenBank/DDBJ whole genome shotgun (WGS) entry which is preliminary data.</text>
</comment>